<comment type="similarity">
    <text evidence="1">Belongs to the YoeB family.</text>
</comment>
<evidence type="ECO:0000256" key="1">
    <source>
        <dbReference type="ARBA" id="ARBA00008172"/>
    </source>
</evidence>
<dbReference type="EMBL" id="NMVJ01000001">
    <property type="protein sequence ID" value="OYN92302.1"/>
    <property type="molecule type" value="Genomic_DNA"/>
</dbReference>
<organism evidence="8 9">
    <name type="scientific">Parenemella sanctibonifatiensis</name>
    <dbReference type="NCBI Taxonomy" id="2016505"/>
    <lineage>
        <taxon>Bacteria</taxon>
        <taxon>Bacillati</taxon>
        <taxon>Actinomycetota</taxon>
        <taxon>Actinomycetes</taxon>
        <taxon>Propionibacteriales</taxon>
        <taxon>Propionibacteriaceae</taxon>
        <taxon>Parenemella</taxon>
    </lineage>
</organism>
<evidence type="ECO:0000256" key="4">
    <source>
        <dbReference type="ARBA" id="ARBA00022759"/>
    </source>
</evidence>
<evidence type="ECO:0000256" key="6">
    <source>
        <dbReference type="ARBA" id="ARBA00030388"/>
    </source>
</evidence>
<keyword evidence="3" id="KW-0540">Nuclease</keyword>
<dbReference type="Proteomes" id="UP000216300">
    <property type="component" value="Unassembled WGS sequence"/>
</dbReference>
<accession>A0A255ES75</accession>
<evidence type="ECO:0000256" key="7">
    <source>
        <dbReference type="ARBA" id="ARBA00050056"/>
    </source>
</evidence>
<dbReference type="InterPro" id="IPR035093">
    <property type="entry name" value="RelE/ParE_toxin_dom_sf"/>
</dbReference>
<gene>
    <name evidence="8" type="ORF">CGZ91_02000</name>
</gene>
<evidence type="ECO:0000256" key="2">
    <source>
        <dbReference type="ARBA" id="ARBA00022649"/>
    </source>
</evidence>
<sequence length="86" mass="10395">MRIVFAPQAWEDYVHWQQVDRTLVKRINRLIDDCARDPFDGIGKPEPLKYGVPNAWSRRITDEHRLVYIVRDDDLILLQARYHYTR</sequence>
<keyword evidence="4" id="KW-0255">Endonuclease</keyword>
<dbReference type="PANTHER" id="PTHR38039">
    <property type="entry name" value="TOXIN YOEB"/>
    <property type="match status" value="1"/>
</dbReference>
<proteinExistence type="inferred from homology"/>
<reference evidence="8 9" key="1">
    <citation type="submission" date="2017-07" db="EMBL/GenBank/DDBJ databases">
        <title>Draft whole genome sequences of clinical Proprionibacteriaceae strains.</title>
        <authorList>
            <person name="Bernier A.-M."/>
            <person name="Bernard K."/>
            <person name="Domingo M.-C."/>
        </authorList>
    </citation>
    <scope>NUCLEOTIDE SEQUENCE [LARGE SCALE GENOMIC DNA]</scope>
    <source>
        <strain evidence="8 9">NML 150081</strain>
    </source>
</reference>
<keyword evidence="9" id="KW-1185">Reference proteome</keyword>
<dbReference type="Gene3D" id="3.30.2310.20">
    <property type="entry name" value="RelE-like"/>
    <property type="match status" value="1"/>
</dbReference>
<dbReference type="AlphaFoldDB" id="A0A255ES75"/>
<dbReference type="GO" id="GO:0004519">
    <property type="term" value="F:endonuclease activity"/>
    <property type="evidence" value="ECO:0007669"/>
    <property type="project" value="UniProtKB-KW"/>
</dbReference>
<dbReference type="RefSeq" id="WP_094452286.1">
    <property type="nucleotide sequence ID" value="NZ_NMVJ01000001.1"/>
</dbReference>
<evidence type="ECO:0000256" key="5">
    <source>
        <dbReference type="ARBA" id="ARBA00022801"/>
    </source>
</evidence>
<name>A0A255ES75_9ACTN</name>
<evidence type="ECO:0000313" key="8">
    <source>
        <dbReference type="EMBL" id="OYN92302.1"/>
    </source>
</evidence>
<keyword evidence="2" id="KW-1277">Toxin-antitoxin system</keyword>
<dbReference type="GO" id="GO:0006401">
    <property type="term" value="P:RNA catabolic process"/>
    <property type="evidence" value="ECO:0007669"/>
    <property type="project" value="InterPro"/>
</dbReference>
<evidence type="ECO:0000313" key="9">
    <source>
        <dbReference type="Proteomes" id="UP000216300"/>
    </source>
</evidence>
<dbReference type="InterPro" id="IPR009614">
    <property type="entry name" value="YoeB_toxin"/>
</dbReference>
<dbReference type="PANTHER" id="PTHR38039:SF1">
    <property type="entry name" value="TOXIN YOEB"/>
    <property type="match status" value="1"/>
</dbReference>
<dbReference type="GO" id="GO:0016787">
    <property type="term" value="F:hydrolase activity"/>
    <property type="evidence" value="ECO:0007669"/>
    <property type="project" value="UniProtKB-KW"/>
</dbReference>
<comment type="caution">
    <text evidence="8">The sequence shown here is derived from an EMBL/GenBank/DDBJ whole genome shotgun (WGS) entry which is preliminary data.</text>
</comment>
<keyword evidence="5" id="KW-0378">Hydrolase</keyword>
<dbReference type="GO" id="GO:0045892">
    <property type="term" value="P:negative regulation of DNA-templated transcription"/>
    <property type="evidence" value="ECO:0007669"/>
    <property type="project" value="TreeGrafter"/>
</dbReference>
<dbReference type="OrthoDB" id="9801102at2"/>
<dbReference type="Pfam" id="PF06769">
    <property type="entry name" value="YoeB_toxin"/>
    <property type="match status" value="1"/>
</dbReference>
<evidence type="ECO:0000256" key="3">
    <source>
        <dbReference type="ARBA" id="ARBA00022722"/>
    </source>
</evidence>
<protein>
    <recommendedName>
        <fullName evidence="7">Endoribonuclease YoeB</fullName>
    </recommendedName>
    <alternativeName>
        <fullName evidence="6">Putative mRNA interferase YoeB</fullName>
    </alternativeName>
</protein>
<dbReference type="NCBIfam" id="TIGR02116">
    <property type="entry name" value="toxin_Txe_YoeB"/>
    <property type="match status" value="1"/>
</dbReference>
<dbReference type="SUPFAM" id="SSF143011">
    <property type="entry name" value="RelE-like"/>
    <property type="match status" value="1"/>
</dbReference>